<sequence length="261" mass="27156">MFSRLWVAAALYAVALSAPTYPYSTGAAERSAEMGVLSEYFQMLASKVQAGKNMAEAPVCDLSKAVMPVASTTPLPPPSAGLTLKHVAIGRGTQNYTCGTDASAAPFAVGAMATLYNSTCVASTYPDLLSVLPNVALQFDLTDVNQASLSPTNLLISGHHYFQNLTTPTFNLDTAAMDIGFAPCSKNNSVPAPAGSPQGQGGVGHGSVAWLKLIAEDGATGDLEEVYRVNTAGGNPPATCAGMPAAFEVQYAAEYWFFKKA</sequence>
<dbReference type="PANTHER" id="PTHR35567">
    <property type="entry name" value="MALATE DEHYDROGENASE (AFU_ORTHOLOGUE AFUA_2G13800)"/>
    <property type="match status" value="1"/>
</dbReference>
<keyword evidence="3" id="KW-1185">Reference proteome</keyword>
<evidence type="ECO:0000313" key="2">
    <source>
        <dbReference type="EMBL" id="PSS18683.1"/>
    </source>
</evidence>
<evidence type="ECO:0000256" key="1">
    <source>
        <dbReference type="SAM" id="SignalP"/>
    </source>
</evidence>
<name>A0A2T3B2C2_AMORE</name>
<gene>
    <name evidence="2" type="ORF">M430DRAFT_42330</name>
</gene>
<organism evidence="2 3">
    <name type="scientific">Amorphotheca resinae ATCC 22711</name>
    <dbReference type="NCBI Taxonomy" id="857342"/>
    <lineage>
        <taxon>Eukaryota</taxon>
        <taxon>Fungi</taxon>
        <taxon>Dikarya</taxon>
        <taxon>Ascomycota</taxon>
        <taxon>Pezizomycotina</taxon>
        <taxon>Leotiomycetes</taxon>
        <taxon>Helotiales</taxon>
        <taxon>Amorphothecaceae</taxon>
        <taxon>Amorphotheca</taxon>
    </lineage>
</organism>
<keyword evidence="1" id="KW-0732">Signal</keyword>
<dbReference type="Proteomes" id="UP000241818">
    <property type="component" value="Unassembled WGS sequence"/>
</dbReference>
<protein>
    <recommendedName>
        <fullName evidence="4">Malate dehydrogenase</fullName>
    </recommendedName>
</protein>
<feature type="signal peptide" evidence="1">
    <location>
        <begin position="1"/>
        <end position="17"/>
    </location>
</feature>
<dbReference type="AlphaFoldDB" id="A0A2T3B2C2"/>
<dbReference type="InParanoid" id="A0A2T3B2C2"/>
<dbReference type="RefSeq" id="XP_024721035.1">
    <property type="nucleotide sequence ID" value="XM_024867548.1"/>
</dbReference>
<evidence type="ECO:0000313" key="3">
    <source>
        <dbReference type="Proteomes" id="UP000241818"/>
    </source>
</evidence>
<dbReference type="InterPro" id="IPR021851">
    <property type="entry name" value="DUF3455"/>
</dbReference>
<dbReference type="GeneID" id="36575629"/>
<dbReference type="Pfam" id="PF11937">
    <property type="entry name" value="DUF3455"/>
    <property type="match status" value="1"/>
</dbReference>
<dbReference type="EMBL" id="KZ679011">
    <property type="protein sequence ID" value="PSS18683.1"/>
    <property type="molecule type" value="Genomic_DNA"/>
</dbReference>
<accession>A0A2T3B2C2</accession>
<proteinExistence type="predicted"/>
<dbReference type="OrthoDB" id="1859733at2759"/>
<evidence type="ECO:0008006" key="4">
    <source>
        <dbReference type="Google" id="ProtNLM"/>
    </source>
</evidence>
<reference evidence="2 3" key="1">
    <citation type="journal article" date="2018" name="New Phytol.">
        <title>Comparative genomics and transcriptomics depict ericoid mycorrhizal fungi as versatile saprotrophs and plant mutualists.</title>
        <authorList>
            <person name="Martino E."/>
            <person name="Morin E."/>
            <person name="Grelet G.A."/>
            <person name="Kuo A."/>
            <person name="Kohler A."/>
            <person name="Daghino S."/>
            <person name="Barry K.W."/>
            <person name="Cichocki N."/>
            <person name="Clum A."/>
            <person name="Dockter R.B."/>
            <person name="Hainaut M."/>
            <person name="Kuo R.C."/>
            <person name="LaButti K."/>
            <person name="Lindahl B.D."/>
            <person name="Lindquist E.A."/>
            <person name="Lipzen A."/>
            <person name="Khouja H.R."/>
            <person name="Magnuson J."/>
            <person name="Murat C."/>
            <person name="Ohm R.A."/>
            <person name="Singer S.W."/>
            <person name="Spatafora J.W."/>
            <person name="Wang M."/>
            <person name="Veneault-Fourrey C."/>
            <person name="Henrissat B."/>
            <person name="Grigoriev I.V."/>
            <person name="Martin F.M."/>
            <person name="Perotto S."/>
        </authorList>
    </citation>
    <scope>NUCLEOTIDE SEQUENCE [LARGE SCALE GENOMIC DNA]</scope>
    <source>
        <strain evidence="2 3">ATCC 22711</strain>
    </source>
</reference>
<feature type="chain" id="PRO_5015768589" description="Malate dehydrogenase" evidence="1">
    <location>
        <begin position="18"/>
        <end position="261"/>
    </location>
</feature>
<dbReference type="PANTHER" id="PTHR35567:SF1">
    <property type="entry name" value="CONSERVED FUNGAL PROTEIN (AFU_ORTHOLOGUE AFUA_1G14230)"/>
    <property type="match status" value="1"/>
</dbReference>